<dbReference type="Proteomes" id="UP001054252">
    <property type="component" value="Unassembled WGS sequence"/>
</dbReference>
<dbReference type="PANTHER" id="PTHR33640:SF8">
    <property type="entry name" value="TRANSMEMBRANE PROTEIN"/>
    <property type="match status" value="1"/>
</dbReference>
<feature type="transmembrane region" description="Helical" evidence="2">
    <location>
        <begin position="26"/>
        <end position="44"/>
    </location>
</feature>
<dbReference type="AlphaFoldDB" id="A0AAV5M2H9"/>
<evidence type="ECO:0008006" key="5">
    <source>
        <dbReference type="Google" id="ProtNLM"/>
    </source>
</evidence>
<evidence type="ECO:0000256" key="2">
    <source>
        <dbReference type="SAM" id="Phobius"/>
    </source>
</evidence>
<comment type="caution">
    <text evidence="3">The sequence shown here is derived from an EMBL/GenBank/DDBJ whole genome shotgun (WGS) entry which is preliminary data.</text>
</comment>
<accession>A0AAV5M2H9</accession>
<dbReference type="EMBL" id="BPVZ01000162">
    <property type="protein sequence ID" value="GKV42807.1"/>
    <property type="molecule type" value="Genomic_DNA"/>
</dbReference>
<proteinExistence type="predicted"/>
<feature type="region of interest" description="Disordered" evidence="1">
    <location>
        <begin position="122"/>
        <end position="148"/>
    </location>
</feature>
<dbReference type="PANTHER" id="PTHR33640">
    <property type="entry name" value="TRANSMEMBRANE PROTEIN"/>
    <property type="match status" value="1"/>
</dbReference>
<feature type="transmembrane region" description="Helical" evidence="2">
    <location>
        <begin position="64"/>
        <end position="83"/>
    </location>
</feature>
<keyword evidence="2" id="KW-0812">Transmembrane</keyword>
<evidence type="ECO:0000313" key="4">
    <source>
        <dbReference type="Proteomes" id="UP001054252"/>
    </source>
</evidence>
<gene>
    <name evidence="3" type="ORF">SLEP1_g50175</name>
</gene>
<feature type="compositionally biased region" description="Basic and acidic residues" evidence="1">
    <location>
        <begin position="122"/>
        <end position="142"/>
    </location>
</feature>
<organism evidence="3 4">
    <name type="scientific">Rubroshorea leprosula</name>
    <dbReference type="NCBI Taxonomy" id="152421"/>
    <lineage>
        <taxon>Eukaryota</taxon>
        <taxon>Viridiplantae</taxon>
        <taxon>Streptophyta</taxon>
        <taxon>Embryophyta</taxon>
        <taxon>Tracheophyta</taxon>
        <taxon>Spermatophyta</taxon>
        <taxon>Magnoliopsida</taxon>
        <taxon>eudicotyledons</taxon>
        <taxon>Gunneridae</taxon>
        <taxon>Pentapetalae</taxon>
        <taxon>rosids</taxon>
        <taxon>malvids</taxon>
        <taxon>Malvales</taxon>
        <taxon>Dipterocarpaceae</taxon>
        <taxon>Rubroshorea</taxon>
    </lineage>
</organism>
<evidence type="ECO:0000313" key="3">
    <source>
        <dbReference type="EMBL" id="GKV42807.1"/>
    </source>
</evidence>
<keyword evidence="2" id="KW-0472">Membrane</keyword>
<feature type="region of interest" description="Disordered" evidence="1">
    <location>
        <begin position="179"/>
        <end position="206"/>
    </location>
</feature>
<keyword evidence="2" id="KW-1133">Transmembrane helix</keyword>
<sequence>MDAFDIRLEKKNAILKHRRRCKIANLLRFLEVCVVLILISRFTVQFPVAVKNSGGYFRDLTVALVSPRFVFVVGNLIVITLFAKSGHFSGGDSKGKRSGNDLYEEFLERSEKSQAAIHRYETEYREKQRKTEETECRKKQSNSEESTNNITIWRETKDYRRCQSENMKRVESCQRLRRSETEKYQKLNDSDEKTVKNSYPEDNMSSEEFRHTIEAFIERQKRFRMDEEYSVFE</sequence>
<evidence type="ECO:0000256" key="1">
    <source>
        <dbReference type="SAM" id="MobiDB-lite"/>
    </source>
</evidence>
<keyword evidence="4" id="KW-1185">Reference proteome</keyword>
<reference evidence="3 4" key="1">
    <citation type="journal article" date="2021" name="Commun. Biol.">
        <title>The genome of Shorea leprosula (Dipterocarpaceae) highlights the ecological relevance of drought in aseasonal tropical rainforests.</title>
        <authorList>
            <person name="Ng K.K.S."/>
            <person name="Kobayashi M.J."/>
            <person name="Fawcett J.A."/>
            <person name="Hatakeyama M."/>
            <person name="Paape T."/>
            <person name="Ng C.H."/>
            <person name="Ang C.C."/>
            <person name="Tnah L.H."/>
            <person name="Lee C.T."/>
            <person name="Nishiyama T."/>
            <person name="Sese J."/>
            <person name="O'Brien M.J."/>
            <person name="Copetti D."/>
            <person name="Mohd Noor M.I."/>
            <person name="Ong R.C."/>
            <person name="Putra M."/>
            <person name="Sireger I.Z."/>
            <person name="Indrioko S."/>
            <person name="Kosugi Y."/>
            <person name="Izuno A."/>
            <person name="Isagi Y."/>
            <person name="Lee S.L."/>
            <person name="Shimizu K.K."/>
        </authorList>
    </citation>
    <scope>NUCLEOTIDE SEQUENCE [LARGE SCALE GENOMIC DNA]</scope>
    <source>
        <strain evidence="3">214</strain>
    </source>
</reference>
<protein>
    <recommendedName>
        <fullName evidence="5">DUF4408 domain-containing protein</fullName>
    </recommendedName>
</protein>
<name>A0AAV5M2H9_9ROSI</name>
<feature type="compositionally biased region" description="Basic and acidic residues" evidence="1">
    <location>
        <begin position="179"/>
        <end position="195"/>
    </location>
</feature>